<dbReference type="Proteomes" id="UP001268542">
    <property type="component" value="Unassembled WGS sequence"/>
</dbReference>
<proteinExistence type="predicted"/>
<keyword evidence="2" id="KW-1185">Reference proteome</keyword>
<protein>
    <submittedName>
        <fullName evidence="1">DUF2332 domain-containing protein</fullName>
    </submittedName>
</protein>
<dbReference type="EMBL" id="JAVYII010000009">
    <property type="protein sequence ID" value="MDT9594900.1"/>
    <property type="molecule type" value="Genomic_DNA"/>
</dbReference>
<accession>A0ABU3Q1J9</accession>
<organism evidence="1 2">
    <name type="scientific">Nocardioides imazamoxiresistens</name>
    <dbReference type="NCBI Taxonomy" id="3231893"/>
    <lineage>
        <taxon>Bacteria</taxon>
        <taxon>Bacillati</taxon>
        <taxon>Actinomycetota</taxon>
        <taxon>Actinomycetes</taxon>
        <taxon>Propionibacteriales</taxon>
        <taxon>Nocardioidaceae</taxon>
        <taxon>Nocardioides</taxon>
    </lineage>
</organism>
<gene>
    <name evidence="1" type="ORF">RDV89_17560</name>
</gene>
<sequence length="382" mass="39293">MTPAEAFRQQGRACGALGSPMYADLCALLADDLAAGGPTARVLSGHLGSRGPDALALRLLGAVHRLVLERRAGSLATFYPSVGGTWAPAGGGAAVLALLERSLDDPELGGEVAAGLALPPQTNEPGRAAALVGALLHLPDEHRLPVHLVELGASAGLNLRADHVRITGAGPLGPLAQGPEDAGVRLDDAWRVAAGSSGGSSGAGGPWVPRAWPDLRFAARSGVDIAPVDAASPEGRLRLGSYVWPDQRERWERLRAALALAAQVPIDLRRGDAAEAVEALEPVDGALTVVWHSVVRQYLPAPTQERLDAALDRLLAAARPDAPVAHVSLEPRRLAPGEPHRFVVTLRARRGGAAGDADAGTIDAVLGTAAPHGVPCVWGAVG</sequence>
<evidence type="ECO:0000313" key="1">
    <source>
        <dbReference type="EMBL" id="MDT9594900.1"/>
    </source>
</evidence>
<comment type="caution">
    <text evidence="1">The sequence shown here is derived from an EMBL/GenBank/DDBJ whole genome shotgun (WGS) entry which is preliminary data.</text>
</comment>
<evidence type="ECO:0000313" key="2">
    <source>
        <dbReference type="Proteomes" id="UP001268542"/>
    </source>
</evidence>
<dbReference type="Pfam" id="PF10094">
    <property type="entry name" value="DUF2332"/>
    <property type="match status" value="1"/>
</dbReference>
<dbReference type="InterPro" id="IPR011200">
    <property type="entry name" value="UCP012608"/>
</dbReference>
<reference evidence="1 2" key="1">
    <citation type="submission" date="2023-08" db="EMBL/GenBank/DDBJ databases">
        <title>Nocardioides seae sp. nov., a bacterium isolated from a soil.</title>
        <authorList>
            <person name="Wang X."/>
        </authorList>
    </citation>
    <scope>NUCLEOTIDE SEQUENCE [LARGE SCALE GENOMIC DNA]</scope>
    <source>
        <strain evidence="1 2">YZH12</strain>
    </source>
</reference>
<dbReference type="RefSeq" id="WP_315735134.1">
    <property type="nucleotide sequence ID" value="NZ_JAVYII010000009.1"/>
</dbReference>
<name>A0ABU3Q1J9_9ACTN</name>